<dbReference type="InterPro" id="IPR003991">
    <property type="entry name" value="Pertactin_virulence_factor"/>
</dbReference>
<sequence length="1067" mass="110113">MPRPRARSNRARISQFHPSLSSLPPLWQQSIVENARIEAQRLESQRKLKTLSLSVFAALVTGAFVRSGPAQAVDYGDTITGIADHDRAGGSGGYDPGYDIVEQDGTLHYRFADGDSVALEGIDTDVFAMSIGSGNPPVVLDVAGGGWLELSANRPDSSIRGQAVGILNDGNTVTVNGNARISSNARDADHGGGLGNGAYALLARGGGTTVFNGATDLHARTQGFARAVWVSGRSNVVFNGPTTILAESRGTLDAVYNSDGGTITFNGDTSISALSIWPSDNAHAIYNDNVNTRLTVNGDLSLTTVAAGSTAFGVRNQGDMEVFGDATVDVAGPRSTHGIANTHRSAWMRWHGDVDVHVRSEGPENGYVPFGNPSGLSNDRSPGAVMTFDGAVSVDVASEAETYGLVSTGFIEFTSPTAPVSFTVASTSSCSACDVYGIRNFGTVDVAGGLTVSTNPSNTGAAYSIWSVPLDIQDASVTVNQAGGQRVQLDGDIATATDPVNGNTGSVDLNFDTADSWLRGLVGGVQSDAGYSVGRADLAFANGAAWQPQGTGTLENDLGSGTLALGDGGAIDTAAHWGEFEPGAVPAHGYRTLIVDSSSGDGTVALGDGARFELLSDITGIEGAASADRIVFGGGIADFSAAGTQRVGIVYDPVLDDTSWVDDAALRDGTMIPALVPIEIVDARAAGGGEAAFAAVAGLDGQWSGTFENSLVQFTYTPRVALGEGGDTLVLTGIEIQGSGASGGDGGDADGGTDVGIQPSETVLTAAEAVDGAIGLWTHGESGARRHMQGLVRDHDAAHAGGVWARGDAGRLTADAAYGRRHHQDYAGLTVGADRRFAFDSGAGYAGLSLGRLRSDADHARGQGELTATTLGLYAAWVADSGAHVLAGLETSSLENRYTARDSTDSEIHGRFDTRAHRLHAEGGYPFRFARSWYVEPQIGVSVGTVDASRHTTSNGVRIDHDDHDVASARVGVAIGRTLQGPTLGGEVYLRAAALHDFGDDPHIAASRDGGGIVPEAVDRTGTGGEFAAGADLTLGARSGLFFEASSSTGTGIERDWGVRVGFRYSW</sequence>
<evidence type="ECO:0000313" key="2">
    <source>
        <dbReference type="EMBL" id="MCF7221486.1"/>
    </source>
</evidence>
<dbReference type="InterPro" id="IPR006315">
    <property type="entry name" value="OM_autotransptr_brl_dom"/>
</dbReference>
<keyword evidence="3" id="KW-1185">Reference proteome</keyword>
<protein>
    <submittedName>
        <fullName evidence="2">Autotransporter outer membrane beta-barrel domain-containing protein</fullName>
    </submittedName>
</protein>
<dbReference type="SMART" id="SM00869">
    <property type="entry name" value="Autotransporter"/>
    <property type="match status" value="1"/>
</dbReference>
<organism evidence="2 3">
    <name type="scientific">Marilutibacter chinensis</name>
    <dbReference type="NCBI Taxonomy" id="2912247"/>
    <lineage>
        <taxon>Bacteria</taxon>
        <taxon>Pseudomonadati</taxon>
        <taxon>Pseudomonadota</taxon>
        <taxon>Gammaproteobacteria</taxon>
        <taxon>Lysobacterales</taxon>
        <taxon>Lysobacteraceae</taxon>
        <taxon>Marilutibacter</taxon>
    </lineage>
</organism>
<dbReference type="SUPFAM" id="SSF103515">
    <property type="entry name" value="Autotransporter"/>
    <property type="match status" value="1"/>
</dbReference>
<dbReference type="Gene3D" id="2.40.128.130">
    <property type="entry name" value="Autotransporter beta-domain"/>
    <property type="match status" value="1"/>
</dbReference>
<evidence type="ECO:0000313" key="3">
    <source>
        <dbReference type="Proteomes" id="UP001430796"/>
    </source>
</evidence>
<accession>A0ABS9HSJ3</accession>
<dbReference type="NCBIfam" id="TIGR01414">
    <property type="entry name" value="autotrans_barl"/>
    <property type="match status" value="1"/>
</dbReference>
<reference evidence="2 3" key="2">
    <citation type="submission" date="2022-01" db="EMBL/GenBank/DDBJ databases">
        <title>Lysobacter chinensis sp. nov., a bacterium isolated from cow dung compost.</title>
        <authorList>
            <person name="Liu Y."/>
        </authorList>
    </citation>
    <scope>NUCLEOTIDE SEQUENCE [LARGE SCALE GENOMIC DNA]</scope>
    <source>
        <strain evidence="2 3">TLK-CK17</strain>
    </source>
</reference>
<dbReference type="InterPro" id="IPR005546">
    <property type="entry name" value="Autotransporte_beta"/>
</dbReference>
<dbReference type="RefSeq" id="WP_237053916.1">
    <property type="nucleotide sequence ID" value="NZ_JAKJPO010000003.1"/>
</dbReference>
<feature type="domain" description="Autotransporter" evidence="1">
    <location>
        <begin position="796"/>
        <end position="1067"/>
    </location>
</feature>
<dbReference type="Proteomes" id="UP001430796">
    <property type="component" value="Unassembled WGS sequence"/>
</dbReference>
<dbReference type="PROSITE" id="PS51208">
    <property type="entry name" value="AUTOTRANSPORTER"/>
    <property type="match status" value="1"/>
</dbReference>
<comment type="caution">
    <text evidence="2">The sequence shown here is derived from an EMBL/GenBank/DDBJ whole genome shotgun (WGS) entry which is preliminary data.</text>
</comment>
<reference evidence="3" key="1">
    <citation type="submission" date="2022-01" db="EMBL/GenBank/DDBJ databases">
        <title>Lysobacter chinensis sp. nov., a bacterium isolated from cow dung compost.</title>
        <authorList>
            <person name="Zhou L.Y."/>
        </authorList>
    </citation>
    <scope>NUCLEOTIDE SEQUENCE [LARGE SCALE GENOMIC DNA]</scope>
    <source>
        <strain evidence="3">TLK-CK17</strain>
    </source>
</reference>
<dbReference type="Pfam" id="PF03797">
    <property type="entry name" value="Autotransporter"/>
    <property type="match status" value="1"/>
</dbReference>
<name>A0ABS9HSJ3_9GAMM</name>
<reference evidence="2 3" key="3">
    <citation type="submission" date="2022-01" db="EMBL/GenBank/DDBJ databases">
        <authorList>
            <person name="Zhou L.Y."/>
        </authorList>
    </citation>
    <scope>NUCLEOTIDE SEQUENCE [LARGE SCALE GENOMIC DNA]</scope>
    <source>
        <strain evidence="2 3">TLK-CK17</strain>
    </source>
</reference>
<dbReference type="PRINTS" id="PR01484">
    <property type="entry name" value="PRTACTNFAMLY"/>
</dbReference>
<gene>
    <name evidence="2" type="ORF">L3V18_06725</name>
</gene>
<evidence type="ECO:0000259" key="1">
    <source>
        <dbReference type="PROSITE" id="PS51208"/>
    </source>
</evidence>
<dbReference type="EMBL" id="JAKJPO010000003">
    <property type="protein sequence ID" value="MCF7221486.1"/>
    <property type="molecule type" value="Genomic_DNA"/>
</dbReference>
<dbReference type="InterPro" id="IPR036709">
    <property type="entry name" value="Autotransporte_beta_dom_sf"/>
</dbReference>
<proteinExistence type="predicted"/>